<evidence type="ECO:0000313" key="6">
    <source>
        <dbReference type="EMBL" id="MDQ0382943.1"/>
    </source>
</evidence>
<keyword evidence="1" id="KW-0805">Transcription regulation</keyword>
<sequence>MPRSRQFDEQDVVARATELFHRRGYHATSTRDLGDALALNPSSLYRTFGDKHALFLRALDHYQASESARCTAALDDDGPVRAVLRDWLHSMVEPSDVPGCFVINTATELGTEDPEAARRVDAAFEGTTAAIAKLLRRGITSGELPADLDADGTADLLFTTLAGLRVRHRAGHDPQRLRAAVDQALRVLG</sequence>
<evidence type="ECO:0000256" key="3">
    <source>
        <dbReference type="ARBA" id="ARBA00023163"/>
    </source>
</evidence>
<keyword evidence="3" id="KW-0804">Transcription</keyword>
<accession>A0ABU0F6C9</accession>
<dbReference type="PANTHER" id="PTHR47506:SF1">
    <property type="entry name" value="HTH-TYPE TRANSCRIPTIONAL REGULATOR YJDC"/>
    <property type="match status" value="1"/>
</dbReference>
<dbReference type="Pfam" id="PF16925">
    <property type="entry name" value="TetR_C_13"/>
    <property type="match status" value="1"/>
</dbReference>
<evidence type="ECO:0000256" key="2">
    <source>
        <dbReference type="ARBA" id="ARBA00023125"/>
    </source>
</evidence>
<reference evidence="6 7" key="1">
    <citation type="submission" date="2023-07" db="EMBL/GenBank/DDBJ databases">
        <title>Sequencing the genomes of 1000 actinobacteria strains.</title>
        <authorList>
            <person name="Klenk H.-P."/>
        </authorList>
    </citation>
    <scope>NUCLEOTIDE SEQUENCE [LARGE SCALE GENOMIC DNA]</scope>
    <source>
        <strain evidence="6 7">DSM 45805</strain>
    </source>
</reference>
<dbReference type="PROSITE" id="PS50977">
    <property type="entry name" value="HTH_TETR_2"/>
    <property type="match status" value="1"/>
</dbReference>
<dbReference type="Pfam" id="PF00440">
    <property type="entry name" value="TetR_N"/>
    <property type="match status" value="1"/>
</dbReference>
<keyword evidence="7" id="KW-1185">Reference proteome</keyword>
<dbReference type="PANTHER" id="PTHR47506">
    <property type="entry name" value="TRANSCRIPTIONAL REGULATORY PROTEIN"/>
    <property type="match status" value="1"/>
</dbReference>
<protein>
    <submittedName>
        <fullName evidence="6">TetR/AcrR family transcriptional repressor of nem operon</fullName>
    </submittedName>
</protein>
<dbReference type="EMBL" id="JAUSUT010000001">
    <property type="protein sequence ID" value="MDQ0382943.1"/>
    <property type="molecule type" value="Genomic_DNA"/>
</dbReference>
<dbReference type="InterPro" id="IPR009057">
    <property type="entry name" value="Homeodomain-like_sf"/>
</dbReference>
<proteinExistence type="predicted"/>
<evidence type="ECO:0000256" key="4">
    <source>
        <dbReference type="PROSITE-ProRule" id="PRU00335"/>
    </source>
</evidence>
<feature type="DNA-binding region" description="H-T-H motif" evidence="4">
    <location>
        <begin position="29"/>
        <end position="48"/>
    </location>
</feature>
<evidence type="ECO:0000313" key="7">
    <source>
        <dbReference type="Proteomes" id="UP001229651"/>
    </source>
</evidence>
<dbReference type="InterPro" id="IPR001647">
    <property type="entry name" value="HTH_TetR"/>
</dbReference>
<evidence type="ECO:0000256" key="1">
    <source>
        <dbReference type="ARBA" id="ARBA00023015"/>
    </source>
</evidence>
<dbReference type="RefSeq" id="WP_306998549.1">
    <property type="nucleotide sequence ID" value="NZ_JAUSUT010000001.1"/>
</dbReference>
<dbReference type="InterPro" id="IPR011075">
    <property type="entry name" value="TetR_C"/>
</dbReference>
<feature type="domain" description="HTH tetR-type" evidence="5">
    <location>
        <begin position="6"/>
        <end position="66"/>
    </location>
</feature>
<dbReference type="Proteomes" id="UP001229651">
    <property type="component" value="Unassembled WGS sequence"/>
</dbReference>
<dbReference type="InterPro" id="IPR036271">
    <property type="entry name" value="Tet_transcr_reg_TetR-rel_C_sf"/>
</dbReference>
<gene>
    <name evidence="6" type="ORF">FB470_006937</name>
</gene>
<keyword evidence="2 4" id="KW-0238">DNA-binding</keyword>
<organism evidence="6 7">
    <name type="scientific">Amycolatopsis thermophila</name>
    <dbReference type="NCBI Taxonomy" id="206084"/>
    <lineage>
        <taxon>Bacteria</taxon>
        <taxon>Bacillati</taxon>
        <taxon>Actinomycetota</taxon>
        <taxon>Actinomycetes</taxon>
        <taxon>Pseudonocardiales</taxon>
        <taxon>Pseudonocardiaceae</taxon>
        <taxon>Amycolatopsis</taxon>
    </lineage>
</organism>
<name>A0ABU0F6C9_9PSEU</name>
<evidence type="ECO:0000259" key="5">
    <source>
        <dbReference type="PROSITE" id="PS50977"/>
    </source>
</evidence>
<dbReference type="Gene3D" id="1.10.357.10">
    <property type="entry name" value="Tetracycline Repressor, domain 2"/>
    <property type="match status" value="1"/>
</dbReference>
<dbReference type="Gene3D" id="1.10.10.60">
    <property type="entry name" value="Homeodomain-like"/>
    <property type="match status" value="1"/>
</dbReference>
<dbReference type="SUPFAM" id="SSF48498">
    <property type="entry name" value="Tetracyclin repressor-like, C-terminal domain"/>
    <property type="match status" value="1"/>
</dbReference>
<dbReference type="SUPFAM" id="SSF46689">
    <property type="entry name" value="Homeodomain-like"/>
    <property type="match status" value="1"/>
</dbReference>
<comment type="caution">
    <text evidence="6">The sequence shown here is derived from an EMBL/GenBank/DDBJ whole genome shotgun (WGS) entry which is preliminary data.</text>
</comment>